<protein>
    <submittedName>
        <fullName evidence="1">Uncharacterized protein</fullName>
    </submittedName>
</protein>
<keyword evidence="2" id="KW-1185">Reference proteome</keyword>
<comment type="caution">
    <text evidence="1">The sequence shown here is derived from an EMBL/GenBank/DDBJ whole genome shotgun (WGS) entry which is preliminary data.</text>
</comment>
<evidence type="ECO:0000313" key="2">
    <source>
        <dbReference type="Proteomes" id="UP000821845"/>
    </source>
</evidence>
<dbReference type="EMBL" id="CM023485">
    <property type="protein sequence ID" value="KAH6929433.1"/>
    <property type="molecule type" value="Genomic_DNA"/>
</dbReference>
<accession>A0ACB7S6Z2</accession>
<gene>
    <name evidence="1" type="ORF">HPB50_000194</name>
</gene>
<dbReference type="Proteomes" id="UP000821845">
    <property type="component" value="Chromosome 5"/>
</dbReference>
<proteinExistence type="predicted"/>
<sequence length="176" mass="19192">MKTKFTIESRITAKCGVCDEHKMLCASAVWRFQEMAASGGVSLDHPRRGSPQRFQQFLGLCRAARRTIVGPETPLVHWRTTLGPGSPPSPQIVGRVSRRGVFRETPRASDRCLSGARNYARAASGNPKAPSLADNYMQLSHFHQVSALAEKTCPIVQGGQRAFGCPCGGLELRTAR</sequence>
<name>A0ACB7S6Z2_HYAAI</name>
<organism evidence="1 2">
    <name type="scientific">Hyalomma asiaticum</name>
    <name type="common">Tick</name>
    <dbReference type="NCBI Taxonomy" id="266040"/>
    <lineage>
        <taxon>Eukaryota</taxon>
        <taxon>Metazoa</taxon>
        <taxon>Ecdysozoa</taxon>
        <taxon>Arthropoda</taxon>
        <taxon>Chelicerata</taxon>
        <taxon>Arachnida</taxon>
        <taxon>Acari</taxon>
        <taxon>Parasitiformes</taxon>
        <taxon>Ixodida</taxon>
        <taxon>Ixodoidea</taxon>
        <taxon>Ixodidae</taxon>
        <taxon>Hyalomminae</taxon>
        <taxon>Hyalomma</taxon>
    </lineage>
</organism>
<reference evidence="1" key="1">
    <citation type="submission" date="2020-05" db="EMBL/GenBank/DDBJ databases">
        <title>Large-scale comparative analyses of tick genomes elucidate their genetic diversity and vector capacities.</title>
        <authorList>
            <person name="Jia N."/>
            <person name="Wang J."/>
            <person name="Shi W."/>
            <person name="Du L."/>
            <person name="Sun Y."/>
            <person name="Zhan W."/>
            <person name="Jiang J."/>
            <person name="Wang Q."/>
            <person name="Zhang B."/>
            <person name="Ji P."/>
            <person name="Sakyi L.B."/>
            <person name="Cui X."/>
            <person name="Yuan T."/>
            <person name="Jiang B."/>
            <person name="Yang W."/>
            <person name="Lam T.T.-Y."/>
            <person name="Chang Q."/>
            <person name="Ding S."/>
            <person name="Wang X."/>
            <person name="Zhu J."/>
            <person name="Ruan X."/>
            <person name="Zhao L."/>
            <person name="Wei J."/>
            <person name="Que T."/>
            <person name="Du C."/>
            <person name="Cheng J."/>
            <person name="Dai P."/>
            <person name="Han X."/>
            <person name="Huang E."/>
            <person name="Gao Y."/>
            <person name="Liu J."/>
            <person name="Shao H."/>
            <person name="Ye R."/>
            <person name="Li L."/>
            <person name="Wei W."/>
            <person name="Wang X."/>
            <person name="Wang C."/>
            <person name="Yang T."/>
            <person name="Huo Q."/>
            <person name="Li W."/>
            <person name="Guo W."/>
            <person name="Chen H."/>
            <person name="Zhou L."/>
            <person name="Ni X."/>
            <person name="Tian J."/>
            <person name="Zhou Y."/>
            <person name="Sheng Y."/>
            <person name="Liu T."/>
            <person name="Pan Y."/>
            <person name="Xia L."/>
            <person name="Li J."/>
            <person name="Zhao F."/>
            <person name="Cao W."/>
        </authorList>
    </citation>
    <scope>NUCLEOTIDE SEQUENCE</scope>
    <source>
        <strain evidence="1">Hyas-2018</strain>
    </source>
</reference>
<evidence type="ECO:0000313" key="1">
    <source>
        <dbReference type="EMBL" id="KAH6929433.1"/>
    </source>
</evidence>